<evidence type="ECO:0000256" key="2">
    <source>
        <dbReference type="ARBA" id="ARBA00008524"/>
    </source>
</evidence>
<dbReference type="InterPro" id="IPR029045">
    <property type="entry name" value="ClpP/crotonase-like_dom_sf"/>
</dbReference>
<dbReference type="SUPFAM" id="SSF52096">
    <property type="entry name" value="ClpP/crotonase"/>
    <property type="match status" value="1"/>
</dbReference>
<dbReference type="InterPro" id="IPR012393">
    <property type="entry name" value="Tricorn_protease"/>
</dbReference>
<dbReference type="InterPro" id="IPR005151">
    <property type="entry name" value="Tail-specific_protease"/>
</dbReference>
<comment type="subcellular location">
    <subcellularLocation>
        <location evidence="1">Cytoplasm</location>
    </subcellularLocation>
</comment>
<evidence type="ECO:0000256" key="5">
    <source>
        <dbReference type="ARBA" id="ARBA00022801"/>
    </source>
</evidence>
<dbReference type="Pfam" id="PF03572">
    <property type="entry name" value="Peptidase_S41"/>
    <property type="match status" value="1"/>
</dbReference>
<sequence>MKMQIKYSGLGRLMLTLPALCLTLACHKMKDEPAPDNTADITLRQSFESFWDNMNRNYLFWDIDTTDWDLVYENYQPLFAALDKGNPADVRKGYSYFKAMTAGLIDGHYTLMVNHTIPGVEDAADIRPVEERKKLQPGYHPVYDYGNTDLVYLDKGYREALYTTADGDAYVRCGNIGKRVLFLRFSQCNLKAAAAQLSTGVKPVVQYFFDQLHQPAIKGIIIDVRANNGGNTEDLDFIIGSMIDTPLHYGYTRLKSGNGRLDYTPWINAVIRPGSEHAVKIPIMVLADLYSRSVAELMTMAVGALPNGMVIGETTWGATSPLAPNEAYNGGPFQLSAQQFNGSLFYKVYTSSAIFKYKDNRIYEDSGFPPDILVKPDPVAFRNGRDMQLEKAVSWINQ</sequence>
<dbReference type="Pfam" id="PF14684">
    <property type="entry name" value="Tricorn_C1"/>
    <property type="match status" value="1"/>
</dbReference>
<evidence type="ECO:0000256" key="4">
    <source>
        <dbReference type="ARBA" id="ARBA00022670"/>
    </source>
</evidence>
<keyword evidence="3" id="KW-0963">Cytoplasm</keyword>
<dbReference type="Gene3D" id="3.30.750.44">
    <property type="match status" value="1"/>
</dbReference>
<dbReference type="PROSITE" id="PS51257">
    <property type="entry name" value="PROKAR_LIPOPROTEIN"/>
    <property type="match status" value="1"/>
</dbReference>
<dbReference type="Gene3D" id="3.90.226.10">
    <property type="entry name" value="2-enoyl-CoA Hydratase, Chain A, domain 1"/>
    <property type="match status" value="1"/>
</dbReference>
<dbReference type="SMART" id="SM00245">
    <property type="entry name" value="TSPc"/>
    <property type="match status" value="1"/>
</dbReference>
<evidence type="ECO:0000256" key="1">
    <source>
        <dbReference type="ARBA" id="ARBA00004496"/>
    </source>
</evidence>
<dbReference type="PANTHER" id="PTHR43253:SF1">
    <property type="entry name" value="TRICORN PROTEASE HOMOLOG 2-RELATED"/>
    <property type="match status" value="1"/>
</dbReference>
<gene>
    <name evidence="9" type="ORF">KE626_08405</name>
</gene>
<dbReference type="RefSeq" id="WP_211972425.1">
    <property type="nucleotide sequence ID" value="NZ_JAGTXB010000003.1"/>
</dbReference>
<evidence type="ECO:0000256" key="3">
    <source>
        <dbReference type="ARBA" id="ARBA00022490"/>
    </source>
</evidence>
<organism evidence="9 10">
    <name type="scientific">Chitinophaga hostae</name>
    <dbReference type="NCBI Taxonomy" id="2831022"/>
    <lineage>
        <taxon>Bacteria</taxon>
        <taxon>Pseudomonadati</taxon>
        <taxon>Bacteroidota</taxon>
        <taxon>Chitinophagia</taxon>
        <taxon>Chitinophagales</taxon>
        <taxon>Chitinophagaceae</taxon>
        <taxon>Chitinophaga</taxon>
    </lineage>
</organism>
<evidence type="ECO:0000313" key="10">
    <source>
        <dbReference type="Proteomes" id="UP000676386"/>
    </source>
</evidence>
<evidence type="ECO:0000256" key="7">
    <source>
        <dbReference type="SAM" id="SignalP"/>
    </source>
</evidence>
<keyword evidence="4" id="KW-0645">Protease</keyword>
<feature type="domain" description="Tail specific protease" evidence="8">
    <location>
        <begin position="155"/>
        <end position="375"/>
    </location>
</feature>
<keyword evidence="5" id="KW-0378">Hydrolase</keyword>
<keyword evidence="6" id="KW-0720">Serine protease</keyword>
<comment type="caution">
    <text evidence="9">The sequence shown here is derived from an EMBL/GenBank/DDBJ whole genome shotgun (WGS) entry which is preliminary data.</text>
</comment>
<name>A0ABS5IYP4_9BACT</name>
<keyword evidence="7" id="KW-0732">Signal</keyword>
<dbReference type="EMBL" id="JAGTXB010000003">
    <property type="protein sequence ID" value="MBS0027327.1"/>
    <property type="molecule type" value="Genomic_DNA"/>
</dbReference>
<proteinExistence type="inferred from homology"/>
<feature type="chain" id="PRO_5045876362" description="Tail specific protease domain-containing protein" evidence="7">
    <location>
        <begin position="22"/>
        <end position="398"/>
    </location>
</feature>
<protein>
    <recommendedName>
        <fullName evidence="8">Tail specific protease domain-containing protein</fullName>
    </recommendedName>
</protein>
<evidence type="ECO:0000313" key="9">
    <source>
        <dbReference type="EMBL" id="MBS0027327.1"/>
    </source>
</evidence>
<dbReference type="PANTHER" id="PTHR43253">
    <property type="entry name" value="TRICORN PROTEASE HOMOLOG 2-RELATED"/>
    <property type="match status" value="1"/>
</dbReference>
<dbReference type="Proteomes" id="UP000676386">
    <property type="component" value="Unassembled WGS sequence"/>
</dbReference>
<accession>A0ABS5IYP4</accession>
<dbReference type="InterPro" id="IPR028204">
    <property type="entry name" value="Tricorn_C1"/>
</dbReference>
<evidence type="ECO:0000256" key="6">
    <source>
        <dbReference type="ARBA" id="ARBA00022825"/>
    </source>
</evidence>
<keyword evidence="10" id="KW-1185">Reference proteome</keyword>
<evidence type="ECO:0000259" key="8">
    <source>
        <dbReference type="SMART" id="SM00245"/>
    </source>
</evidence>
<comment type="similarity">
    <text evidence="2">Belongs to the peptidase S41B family.</text>
</comment>
<reference evidence="9 10" key="1">
    <citation type="submission" date="2021-04" db="EMBL/GenBank/DDBJ databases">
        <title>Chitinophaga sp. nov., isolated from the rhizosphere soil.</title>
        <authorList>
            <person name="He S."/>
        </authorList>
    </citation>
    <scope>NUCLEOTIDE SEQUENCE [LARGE SCALE GENOMIC DNA]</scope>
    <source>
        <strain evidence="9 10">2R12</strain>
    </source>
</reference>
<feature type="signal peptide" evidence="7">
    <location>
        <begin position="1"/>
        <end position="21"/>
    </location>
</feature>